<dbReference type="Proteomes" id="UP000253307">
    <property type="component" value="Unassembled WGS sequence"/>
</dbReference>
<dbReference type="Pfam" id="PF02581">
    <property type="entry name" value="TMP-TENI"/>
    <property type="match status" value="1"/>
</dbReference>
<evidence type="ECO:0000256" key="1">
    <source>
        <dbReference type="ARBA" id="ARBA00004948"/>
    </source>
</evidence>
<dbReference type="PANTHER" id="PTHR20857:SF23">
    <property type="entry name" value="THIAMINE BIOSYNTHETIC BIFUNCTIONAL ENZYME"/>
    <property type="match status" value="1"/>
</dbReference>
<evidence type="ECO:0000313" key="4">
    <source>
        <dbReference type="EMBL" id="RCL42075.1"/>
    </source>
</evidence>
<gene>
    <name evidence="4" type="ORF">DBW96_01485</name>
</gene>
<evidence type="ECO:0000259" key="3">
    <source>
        <dbReference type="Pfam" id="PF02581"/>
    </source>
</evidence>
<dbReference type="GO" id="GO:0004789">
    <property type="term" value="F:thiamine-phosphate diphosphorylase activity"/>
    <property type="evidence" value="ECO:0007669"/>
    <property type="project" value="TreeGrafter"/>
</dbReference>
<dbReference type="Gene3D" id="3.20.20.70">
    <property type="entry name" value="Aldolase class I"/>
    <property type="match status" value="1"/>
</dbReference>
<feature type="domain" description="Thiamine phosphate synthase/TenI" evidence="3">
    <location>
        <begin position="12"/>
        <end position="192"/>
    </location>
</feature>
<dbReference type="GO" id="GO:0005737">
    <property type="term" value="C:cytoplasm"/>
    <property type="evidence" value="ECO:0007669"/>
    <property type="project" value="TreeGrafter"/>
</dbReference>
<keyword evidence="2" id="KW-0784">Thiamine biosynthesis</keyword>
<dbReference type="EMBL" id="QOPE01000007">
    <property type="protein sequence ID" value="RCL42075.1"/>
    <property type="molecule type" value="Genomic_DNA"/>
</dbReference>
<proteinExistence type="predicted"/>
<name>A0A368BYA8_9GAMM</name>
<accession>A0A368BYA8</accession>
<sequence length="208" mass="23845">MLALQKNKLEGVYCIIGEENFLHDAFDQTIKVCLENKVKLFQIRFKNKNIFFEHGPKLKNLIEEIHYHSGLVLVNDDITQIEEFNFDGIHLGQSDISPIFARHIYKEKIIGLSCYNSISLANQYLDYIDYVSFGAMHRSLTKKNAREISQAELQKIIKFKSKPKAIIGGINLDTYESNISNNFDMIAISDGIFSSEDLPSFLNMLNKS</sequence>
<comment type="pathway">
    <text evidence="1">Cofactor biosynthesis; thiamine diphosphate biosynthesis.</text>
</comment>
<organism evidence="4 5">
    <name type="scientific">SAR86 cluster bacterium</name>
    <dbReference type="NCBI Taxonomy" id="2030880"/>
    <lineage>
        <taxon>Bacteria</taxon>
        <taxon>Pseudomonadati</taxon>
        <taxon>Pseudomonadota</taxon>
        <taxon>Gammaproteobacteria</taxon>
        <taxon>SAR86 cluster</taxon>
    </lineage>
</organism>
<protein>
    <recommendedName>
        <fullName evidence="3">Thiamine phosphate synthase/TenI domain-containing protein</fullName>
    </recommendedName>
</protein>
<comment type="caution">
    <text evidence="4">The sequence shown here is derived from an EMBL/GenBank/DDBJ whole genome shotgun (WGS) entry which is preliminary data.</text>
</comment>
<dbReference type="InterPro" id="IPR013785">
    <property type="entry name" value="Aldolase_TIM"/>
</dbReference>
<dbReference type="AlphaFoldDB" id="A0A368BYA8"/>
<dbReference type="GO" id="GO:0009228">
    <property type="term" value="P:thiamine biosynthetic process"/>
    <property type="evidence" value="ECO:0007669"/>
    <property type="project" value="UniProtKB-KW"/>
</dbReference>
<dbReference type="InterPro" id="IPR036206">
    <property type="entry name" value="ThiamineP_synth_sf"/>
</dbReference>
<dbReference type="SUPFAM" id="SSF51391">
    <property type="entry name" value="Thiamin phosphate synthase"/>
    <property type="match status" value="1"/>
</dbReference>
<reference evidence="4 5" key="1">
    <citation type="journal article" date="2018" name="Microbiome">
        <title>Fine metagenomic profile of the Mediterranean stratified and mixed water columns revealed by assembly and recruitment.</title>
        <authorList>
            <person name="Haro-Moreno J.M."/>
            <person name="Lopez-Perez M."/>
            <person name="De La Torre J.R."/>
            <person name="Picazo A."/>
            <person name="Camacho A."/>
            <person name="Rodriguez-Valera F."/>
        </authorList>
    </citation>
    <scope>NUCLEOTIDE SEQUENCE [LARGE SCALE GENOMIC DNA]</scope>
    <source>
        <strain evidence="4">MED-G82</strain>
    </source>
</reference>
<evidence type="ECO:0000256" key="2">
    <source>
        <dbReference type="ARBA" id="ARBA00022977"/>
    </source>
</evidence>
<dbReference type="CDD" id="cd00564">
    <property type="entry name" value="TMP_TenI"/>
    <property type="match status" value="1"/>
</dbReference>
<evidence type="ECO:0000313" key="5">
    <source>
        <dbReference type="Proteomes" id="UP000253307"/>
    </source>
</evidence>
<dbReference type="InterPro" id="IPR022998">
    <property type="entry name" value="ThiamineP_synth_TenI"/>
</dbReference>
<dbReference type="PANTHER" id="PTHR20857">
    <property type="entry name" value="THIAMINE-PHOSPHATE PYROPHOSPHORYLASE"/>
    <property type="match status" value="1"/>
</dbReference>